<feature type="disulfide bond" evidence="21">
    <location>
        <begin position="1353"/>
        <end position="1362"/>
    </location>
</feature>
<keyword evidence="5" id="KW-1003">Cell membrane</keyword>
<dbReference type="InterPro" id="IPR056286">
    <property type="entry name" value="Cadherin_CELSR1-3_9th"/>
</dbReference>
<evidence type="ECO:0000256" key="12">
    <source>
        <dbReference type="ARBA" id="ARBA00022989"/>
    </source>
</evidence>
<dbReference type="GO" id="GO:0007156">
    <property type="term" value="P:homophilic cell adhesion via plasma membrane adhesion molecules"/>
    <property type="evidence" value="ECO:0007669"/>
    <property type="project" value="InterPro"/>
</dbReference>
<dbReference type="InterPro" id="IPR057244">
    <property type="entry name" value="GAIN_B"/>
</dbReference>
<evidence type="ECO:0000256" key="13">
    <source>
        <dbReference type="ARBA" id="ARBA00023040"/>
    </source>
</evidence>
<dbReference type="SMART" id="SM00303">
    <property type="entry name" value="GPS"/>
    <property type="match status" value="1"/>
</dbReference>
<dbReference type="SMART" id="SM00008">
    <property type="entry name" value="HormR"/>
    <property type="match status" value="1"/>
</dbReference>
<evidence type="ECO:0000256" key="3">
    <source>
        <dbReference type="ARBA" id="ARBA00004651"/>
    </source>
</evidence>
<dbReference type="PROSITE" id="PS50025">
    <property type="entry name" value="LAM_G_DOMAIN"/>
    <property type="match status" value="2"/>
</dbReference>
<dbReference type="PROSITE" id="PS50027">
    <property type="entry name" value="EGF_LAM_2"/>
    <property type="match status" value="1"/>
</dbReference>
<evidence type="ECO:0000259" key="29">
    <source>
        <dbReference type="PROSITE" id="PS50027"/>
    </source>
</evidence>
<feature type="domain" description="Laminin G" evidence="27">
    <location>
        <begin position="1392"/>
        <end position="1596"/>
    </location>
</feature>
<feature type="transmembrane region" description="Helical" evidence="25">
    <location>
        <begin position="2422"/>
        <end position="2441"/>
    </location>
</feature>
<evidence type="ECO:0000256" key="26">
    <source>
        <dbReference type="SAM" id="SignalP"/>
    </source>
</evidence>
<dbReference type="GO" id="GO:0005509">
    <property type="term" value="F:calcium ion binding"/>
    <property type="evidence" value="ECO:0007669"/>
    <property type="project" value="UniProtKB-UniRule"/>
</dbReference>
<feature type="disulfide bond" evidence="21">
    <location>
        <begin position="1822"/>
        <end position="1831"/>
    </location>
</feature>
<dbReference type="InterPro" id="IPR000152">
    <property type="entry name" value="EGF-type_Asp/Asn_hydroxyl_site"/>
</dbReference>
<evidence type="ECO:0000259" key="32">
    <source>
        <dbReference type="PROSITE" id="PS50261"/>
    </source>
</evidence>
<evidence type="ECO:0000256" key="18">
    <source>
        <dbReference type="ARBA" id="ARBA00023224"/>
    </source>
</evidence>
<evidence type="ECO:0000256" key="16">
    <source>
        <dbReference type="ARBA" id="ARBA00023170"/>
    </source>
</evidence>
<feature type="compositionally biased region" description="Basic residues" evidence="24">
    <location>
        <begin position="2711"/>
        <end position="2730"/>
    </location>
</feature>
<dbReference type="SUPFAM" id="SSF49313">
    <property type="entry name" value="Cadherin-like"/>
    <property type="match status" value="9"/>
</dbReference>
<evidence type="ECO:0000256" key="8">
    <source>
        <dbReference type="ARBA" id="ARBA00022729"/>
    </source>
</evidence>
<dbReference type="CDD" id="cd00054">
    <property type="entry name" value="EGF_CA"/>
    <property type="match status" value="3"/>
</dbReference>
<feature type="disulfide bond" evidence="23">
    <location>
        <begin position="1932"/>
        <end position="1949"/>
    </location>
</feature>
<keyword evidence="11" id="KW-0130">Cell adhesion</keyword>
<reference evidence="35" key="1">
    <citation type="submission" date="2025-08" db="UniProtKB">
        <authorList>
            <consortium name="RefSeq"/>
        </authorList>
    </citation>
    <scope>IDENTIFICATION</scope>
</reference>
<dbReference type="CDD" id="cd00110">
    <property type="entry name" value="LamG"/>
    <property type="match status" value="2"/>
</dbReference>
<dbReference type="PROSITE" id="PS00010">
    <property type="entry name" value="ASX_HYDROXYL"/>
    <property type="match status" value="1"/>
</dbReference>
<evidence type="ECO:0000259" key="33">
    <source>
        <dbReference type="PROSITE" id="PS50268"/>
    </source>
</evidence>
<evidence type="ECO:0000313" key="35">
    <source>
        <dbReference type="RefSeq" id="XP_028966630.1"/>
    </source>
</evidence>
<dbReference type="InterPro" id="IPR001881">
    <property type="entry name" value="EGF-like_Ca-bd_dom"/>
</dbReference>
<keyword evidence="9" id="KW-0677">Repeat</keyword>
<dbReference type="InterPro" id="IPR000832">
    <property type="entry name" value="GPCR_2_secretin-like"/>
</dbReference>
<keyword evidence="15 21" id="KW-1015">Disulfide bond</keyword>
<feature type="domain" description="Cadherin" evidence="33">
    <location>
        <begin position="858"/>
        <end position="963"/>
    </location>
</feature>
<dbReference type="Pfam" id="PF00053">
    <property type="entry name" value="EGF_laminin"/>
    <property type="match status" value="1"/>
</dbReference>
<feature type="domain" description="G-protein coupled receptors family 2 profile 2" evidence="32">
    <location>
        <begin position="2383"/>
        <end position="2627"/>
    </location>
</feature>
<feature type="transmembrane region" description="Helical" evidence="25">
    <location>
        <begin position="2605"/>
        <end position="2626"/>
    </location>
</feature>
<dbReference type="Proteomes" id="UP000694867">
    <property type="component" value="Unplaced"/>
</dbReference>
<keyword evidence="12 25" id="KW-1133">Transmembrane helix</keyword>
<dbReference type="Pfam" id="PF00008">
    <property type="entry name" value="EGF"/>
    <property type="match status" value="2"/>
</dbReference>
<dbReference type="FunFam" id="2.60.40.60:FF:000029">
    <property type="entry name" value="Cadherin EGF LAG seven-pass G-type receptor 3"/>
    <property type="match status" value="1"/>
</dbReference>
<dbReference type="PROSITE" id="PS50221">
    <property type="entry name" value="GAIN_B"/>
    <property type="match status" value="1"/>
</dbReference>
<dbReference type="PROSITE" id="PS50227">
    <property type="entry name" value="G_PROTEIN_RECEP_F2_3"/>
    <property type="match status" value="1"/>
</dbReference>
<dbReference type="RefSeq" id="XP_028966630.1">
    <property type="nucleotide sequence ID" value="XM_029110797.1"/>
</dbReference>
<feature type="region of interest" description="Disordered" evidence="24">
    <location>
        <begin position="2690"/>
        <end position="2828"/>
    </location>
</feature>
<dbReference type="Pfam" id="PF23592">
    <property type="entry name" value="Cadherin_CELSR2_9th"/>
    <property type="match status" value="1"/>
</dbReference>
<feature type="transmembrane region" description="Helical" evidence="25">
    <location>
        <begin position="2494"/>
        <end position="2513"/>
    </location>
</feature>
<dbReference type="PROSITE" id="PS50261">
    <property type="entry name" value="G_PROTEIN_RECEP_F2_4"/>
    <property type="match status" value="1"/>
</dbReference>
<feature type="transmembrane region" description="Helical" evidence="25">
    <location>
        <begin position="2389"/>
        <end position="2410"/>
    </location>
</feature>
<evidence type="ECO:0000256" key="2">
    <source>
        <dbReference type="ARBA" id="ARBA00004251"/>
    </source>
</evidence>
<feature type="compositionally biased region" description="Polar residues" evidence="24">
    <location>
        <begin position="2801"/>
        <end position="2810"/>
    </location>
</feature>
<feature type="domain" description="EGF-like" evidence="28">
    <location>
        <begin position="1796"/>
        <end position="1832"/>
    </location>
</feature>
<dbReference type="Gene3D" id="2.60.120.200">
    <property type="match status" value="2"/>
</dbReference>
<dbReference type="Pfam" id="PF00028">
    <property type="entry name" value="Cadherin"/>
    <property type="match status" value="7"/>
</dbReference>
<feature type="domain" description="Laminin EGF-like" evidence="29">
    <location>
        <begin position="1930"/>
        <end position="1977"/>
    </location>
</feature>
<dbReference type="PANTHER" id="PTHR24026:SF51">
    <property type="entry name" value="PROTOCADHERIN-LIKE WING POLARITY PROTEIN STAN"/>
    <property type="match status" value="1"/>
</dbReference>
<feature type="disulfide bond" evidence="23">
    <location>
        <begin position="1930"/>
        <end position="1942"/>
    </location>
</feature>
<evidence type="ECO:0000256" key="1">
    <source>
        <dbReference type="ARBA" id="ARBA00004221"/>
    </source>
</evidence>
<feature type="transmembrane region" description="Helical" evidence="25">
    <location>
        <begin position="2646"/>
        <end position="2665"/>
    </location>
</feature>
<feature type="disulfide bond" evidence="23">
    <location>
        <begin position="1951"/>
        <end position="1960"/>
    </location>
</feature>
<feature type="compositionally biased region" description="Polar residues" evidence="24">
    <location>
        <begin position="2846"/>
        <end position="2863"/>
    </location>
</feature>
<dbReference type="PROSITE" id="PS50026">
    <property type="entry name" value="EGF_3"/>
    <property type="match status" value="4"/>
</dbReference>
<feature type="domain" description="GAIN-B" evidence="30">
    <location>
        <begin position="2223"/>
        <end position="2374"/>
    </location>
</feature>
<dbReference type="GO" id="GO:0004930">
    <property type="term" value="F:G protein-coupled receptor activity"/>
    <property type="evidence" value="ECO:0007669"/>
    <property type="project" value="UniProtKB-KW"/>
</dbReference>
<feature type="signal peptide" evidence="26">
    <location>
        <begin position="1"/>
        <end position="19"/>
    </location>
</feature>
<evidence type="ECO:0000256" key="4">
    <source>
        <dbReference type="ARBA" id="ARBA00022473"/>
    </source>
</evidence>
<dbReference type="CDD" id="cd11304">
    <property type="entry name" value="Cadherin_repeat"/>
    <property type="match status" value="8"/>
</dbReference>
<dbReference type="SMART" id="SM00179">
    <property type="entry name" value="EGF_CA"/>
    <property type="match status" value="3"/>
</dbReference>
<comment type="subcellular location">
    <subcellularLocation>
        <location evidence="1">Apical cell membrane</location>
    </subcellularLocation>
    <subcellularLocation>
        <location evidence="3">Cell membrane</location>
        <topology evidence="3">Multi-pass membrane protein</topology>
    </subcellularLocation>
    <subcellularLocation>
        <location evidence="2">Cell membrane</location>
        <topology evidence="2">Single-pass type I membrane protein</topology>
    </subcellularLocation>
</comment>
<dbReference type="InterPro" id="IPR020894">
    <property type="entry name" value="Cadherin_CS"/>
</dbReference>
<dbReference type="SUPFAM" id="SSF57196">
    <property type="entry name" value="EGF/Laminin"/>
    <property type="match status" value="3"/>
</dbReference>
<feature type="compositionally biased region" description="Polar residues" evidence="24">
    <location>
        <begin position="2738"/>
        <end position="2766"/>
    </location>
</feature>
<keyword evidence="14 25" id="KW-0472">Membrane</keyword>
<feature type="domain" description="EGF-like" evidence="28">
    <location>
        <begin position="1592"/>
        <end position="1628"/>
    </location>
</feature>
<keyword evidence="6 21" id="KW-0245">EGF-like domain</keyword>
<dbReference type="InterPro" id="IPR002126">
    <property type="entry name" value="Cadherin-like_dom"/>
</dbReference>
<feature type="domain" description="EGF-like" evidence="28">
    <location>
        <begin position="1327"/>
        <end position="1363"/>
    </location>
</feature>
<feature type="chain" id="PRO_5042463919" evidence="26">
    <location>
        <begin position="20"/>
        <end position="2877"/>
    </location>
</feature>
<keyword evidence="4" id="KW-0217">Developmental protein</keyword>
<dbReference type="Gene3D" id="2.60.220.50">
    <property type="match status" value="1"/>
</dbReference>
<keyword evidence="10 20" id="KW-0106">Calcium</keyword>
<dbReference type="SMART" id="SM00282">
    <property type="entry name" value="LamG"/>
    <property type="match status" value="2"/>
</dbReference>
<feature type="domain" description="Cadherin" evidence="33">
    <location>
        <begin position="543"/>
        <end position="651"/>
    </location>
</feature>
<evidence type="ECO:0000256" key="17">
    <source>
        <dbReference type="ARBA" id="ARBA00023180"/>
    </source>
</evidence>
<evidence type="ECO:0000313" key="34">
    <source>
        <dbReference type="Proteomes" id="UP000694867"/>
    </source>
</evidence>
<dbReference type="InterPro" id="IPR000742">
    <property type="entry name" value="EGF"/>
</dbReference>
<feature type="disulfide bond" evidence="21">
    <location>
        <begin position="1862"/>
        <end position="1871"/>
    </location>
</feature>
<evidence type="ECO:0000256" key="5">
    <source>
        <dbReference type="ARBA" id="ARBA00022475"/>
    </source>
</evidence>
<feature type="transmembrane region" description="Helical" evidence="25">
    <location>
        <begin position="2533"/>
        <end position="2555"/>
    </location>
</feature>
<dbReference type="FunFam" id="2.60.40.60:FF:000058">
    <property type="entry name" value="FAT atypical cadherin 3"/>
    <property type="match status" value="1"/>
</dbReference>
<dbReference type="InterPro" id="IPR013320">
    <property type="entry name" value="ConA-like_dom_sf"/>
</dbReference>
<dbReference type="InterPro" id="IPR013032">
    <property type="entry name" value="EGF-like_CS"/>
</dbReference>
<feature type="domain" description="Cadherin" evidence="33">
    <location>
        <begin position="436"/>
        <end position="542"/>
    </location>
</feature>
<evidence type="ECO:0000259" key="31">
    <source>
        <dbReference type="PROSITE" id="PS50227"/>
    </source>
</evidence>
<feature type="domain" description="Laminin G" evidence="27">
    <location>
        <begin position="1631"/>
        <end position="1794"/>
    </location>
</feature>
<feature type="region of interest" description="Disordered" evidence="24">
    <location>
        <begin position="2846"/>
        <end position="2877"/>
    </location>
</feature>
<dbReference type="InterPro" id="IPR000203">
    <property type="entry name" value="GPS"/>
</dbReference>
<evidence type="ECO:0000256" key="11">
    <source>
        <dbReference type="ARBA" id="ARBA00022889"/>
    </source>
</evidence>
<feature type="disulfide bond" evidence="21">
    <location>
        <begin position="1618"/>
        <end position="1627"/>
    </location>
</feature>
<dbReference type="InterPro" id="IPR036445">
    <property type="entry name" value="GPCR_2_extracell_dom_sf"/>
</dbReference>
<dbReference type="CTD" id="36125"/>
<evidence type="ECO:0000259" key="27">
    <source>
        <dbReference type="PROSITE" id="PS50025"/>
    </source>
</evidence>
<dbReference type="PRINTS" id="PR00205">
    <property type="entry name" value="CADHERIN"/>
</dbReference>
<dbReference type="PROSITE" id="PS01186">
    <property type="entry name" value="EGF_2"/>
    <property type="match status" value="1"/>
</dbReference>
<evidence type="ECO:0000256" key="21">
    <source>
        <dbReference type="PROSITE-ProRule" id="PRU00076"/>
    </source>
</evidence>
<dbReference type="Pfam" id="PF01825">
    <property type="entry name" value="GPS"/>
    <property type="match status" value="1"/>
</dbReference>
<evidence type="ECO:0000256" key="15">
    <source>
        <dbReference type="ARBA" id="ARBA00023157"/>
    </source>
</evidence>
<dbReference type="GO" id="GO:0048468">
    <property type="term" value="P:cell development"/>
    <property type="evidence" value="ECO:0007669"/>
    <property type="project" value="UniProtKB-ARBA"/>
</dbReference>
<dbReference type="GO" id="GO:0048638">
    <property type="term" value="P:regulation of developmental growth"/>
    <property type="evidence" value="ECO:0007669"/>
    <property type="project" value="UniProtKB-ARBA"/>
</dbReference>
<feature type="compositionally biased region" description="Acidic residues" evidence="24">
    <location>
        <begin position="2776"/>
        <end position="2796"/>
    </location>
</feature>
<dbReference type="PROSITE" id="PS00022">
    <property type="entry name" value="EGF_1"/>
    <property type="match status" value="4"/>
</dbReference>
<dbReference type="PANTHER" id="PTHR24026">
    <property type="entry name" value="FAT ATYPICAL CADHERIN-RELATED"/>
    <property type="match status" value="1"/>
</dbReference>
<dbReference type="Pfam" id="PF00002">
    <property type="entry name" value="7tm_2"/>
    <property type="match status" value="1"/>
</dbReference>
<dbReference type="GO" id="GO:0035159">
    <property type="term" value="P:regulation of tube length, open tracheal system"/>
    <property type="evidence" value="ECO:0007669"/>
    <property type="project" value="UniProtKB-ARBA"/>
</dbReference>
<dbReference type="Pfam" id="PF16489">
    <property type="entry name" value="GAIN"/>
    <property type="match status" value="1"/>
</dbReference>
<feature type="domain" description="Cadherin" evidence="33">
    <location>
        <begin position="755"/>
        <end position="857"/>
    </location>
</feature>
<dbReference type="GO" id="GO:0042067">
    <property type="term" value="P:establishment of ommatidial planar polarity"/>
    <property type="evidence" value="ECO:0007669"/>
    <property type="project" value="UniProtKB-ARBA"/>
</dbReference>
<feature type="region of interest" description="Disordered" evidence="24">
    <location>
        <begin position="662"/>
        <end position="682"/>
    </location>
</feature>
<evidence type="ECO:0000256" key="14">
    <source>
        <dbReference type="ARBA" id="ARBA00023136"/>
    </source>
</evidence>
<dbReference type="FunFam" id="2.60.40.60:FF:000010">
    <property type="entry name" value="Cadherin EGF LAG seven-pass G-type receptor 3"/>
    <property type="match status" value="1"/>
</dbReference>
<feature type="compositionally biased region" description="Low complexity" evidence="24">
    <location>
        <begin position="2690"/>
        <end position="2708"/>
    </location>
</feature>
<dbReference type="InterPro" id="IPR001879">
    <property type="entry name" value="GPCR_2_extracellular_dom"/>
</dbReference>
<dbReference type="InterPro" id="IPR017981">
    <property type="entry name" value="GPCR_2-like_7TM"/>
</dbReference>
<dbReference type="SMART" id="SM00181">
    <property type="entry name" value="EGF"/>
    <property type="match status" value="5"/>
</dbReference>
<name>A0AAJ7WH02_9ACAR</name>
<dbReference type="Pfam" id="PF12661">
    <property type="entry name" value="hEGF"/>
    <property type="match status" value="1"/>
</dbReference>
<dbReference type="PROSITE" id="PS00232">
    <property type="entry name" value="CADHERIN_1"/>
    <property type="match status" value="5"/>
</dbReference>
<dbReference type="GO" id="GO:0007166">
    <property type="term" value="P:cell surface receptor signaling pathway"/>
    <property type="evidence" value="ECO:0007669"/>
    <property type="project" value="InterPro"/>
</dbReference>
<keyword evidence="34" id="KW-1185">Reference proteome</keyword>
<comment type="caution">
    <text evidence="21">Lacks conserved residue(s) required for the propagation of feature annotation.</text>
</comment>
<feature type="transmembrane region" description="Helical" evidence="25">
    <location>
        <begin position="2575"/>
        <end position="2593"/>
    </location>
</feature>
<dbReference type="FunFam" id="4.10.1240.10:FF:000021">
    <property type="entry name" value="Cadherin EGF LAG seven-pass G-type receptor"/>
    <property type="match status" value="1"/>
</dbReference>
<keyword evidence="17" id="KW-0325">Glycoprotein</keyword>
<evidence type="ECO:0000256" key="22">
    <source>
        <dbReference type="PROSITE-ProRule" id="PRU00122"/>
    </source>
</evidence>
<gene>
    <name evidence="35" type="primary">LOC100898202</name>
</gene>
<feature type="transmembrane region" description="Helical" evidence="25">
    <location>
        <begin position="2461"/>
        <end position="2482"/>
    </location>
</feature>
<dbReference type="FunFam" id="2.10.25.10:FF:000011">
    <property type="entry name" value="Cadherin EGF LAG seven-pass G-type receptor"/>
    <property type="match status" value="1"/>
</dbReference>
<feature type="domain" description="Cadherin" evidence="33">
    <location>
        <begin position="331"/>
        <end position="435"/>
    </location>
</feature>
<evidence type="ECO:0000256" key="20">
    <source>
        <dbReference type="PROSITE-ProRule" id="PRU00043"/>
    </source>
</evidence>
<dbReference type="GO" id="GO:0051239">
    <property type="term" value="P:regulation of multicellular organismal process"/>
    <property type="evidence" value="ECO:0007669"/>
    <property type="project" value="UniProtKB-ARBA"/>
</dbReference>
<dbReference type="KEGG" id="goe:100898202"/>
<feature type="domain" description="EGF-like" evidence="28">
    <location>
        <begin position="1833"/>
        <end position="1872"/>
    </location>
</feature>
<dbReference type="InterPro" id="IPR015919">
    <property type="entry name" value="Cadherin-like_sf"/>
</dbReference>
<keyword evidence="8 26" id="KW-0732">Signal</keyword>
<evidence type="ECO:0000256" key="25">
    <source>
        <dbReference type="SAM" id="Phobius"/>
    </source>
</evidence>
<keyword evidence="13" id="KW-0297">G-protein coupled receptor</keyword>
<keyword evidence="18" id="KW-0807">Transducer</keyword>
<dbReference type="FunFam" id="2.60.40.60:FF:000005">
    <property type="entry name" value="Protocadherin 9"/>
    <property type="match status" value="1"/>
</dbReference>
<dbReference type="SUPFAM" id="SSF49899">
    <property type="entry name" value="Concanavalin A-like lectins/glucanases"/>
    <property type="match status" value="2"/>
</dbReference>
<dbReference type="Gene3D" id="2.60.40.60">
    <property type="entry name" value="Cadherins"/>
    <property type="match status" value="9"/>
</dbReference>
<evidence type="ECO:0000259" key="30">
    <source>
        <dbReference type="PROSITE" id="PS50221"/>
    </source>
</evidence>
<dbReference type="Gene3D" id="4.10.1240.10">
    <property type="entry name" value="GPCR, family 2, extracellular hormone receptor domain"/>
    <property type="match status" value="1"/>
</dbReference>
<dbReference type="Pfam" id="PF02210">
    <property type="entry name" value="Laminin_G_2"/>
    <property type="match status" value="2"/>
</dbReference>
<dbReference type="GO" id="GO:0016339">
    <property type="term" value="P:calcium-dependent cell-cell adhesion via plasma membrane cell adhesion molecules"/>
    <property type="evidence" value="ECO:0007669"/>
    <property type="project" value="UniProtKB-ARBA"/>
</dbReference>
<feature type="domain" description="Cadherin" evidence="33">
    <location>
        <begin position="964"/>
        <end position="1069"/>
    </location>
</feature>
<feature type="domain" description="G-protein coupled receptors family 2 profile 1" evidence="31">
    <location>
        <begin position="1962"/>
        <end position="2035"/>
    </location>
</feature>
<evidence type="ECO:0000259" key="28">
    <source>
        <dbReference type="PROSITE" id="PS50026"/>
    </source>
</evidence>
<evidence type="ECO:0000256" key="19">
    <source>
        <dbReference type="ARBA" id="ARBA00023292"/>
    </source>
</evidence>
<evidence type="ECO:0000256" key="24">
    <source>
        <dbReference type="SAM" id="MobiDB-lite"/>
    </source>
</evidence>
<dbReference type="InterPro" id="IPR046338">
    <property type="entry name" value="GAIN_dom_sf"/>
</dbReference>
<dbReference type="PROSITE" id="PS50268">
    <property type="entry name" value="CADHERIN_2"/>
    <property type="match status" value="8"/>
</dbReference>
<dbReference type="Gene3D" id="1.20.1070.10">
    <property type="entry name" value="Rhodopsin 7-helix transmembrane proteins"/>
    <property type="match status" value="1"/>
</dbReference>
<evidence type="ECO:0000256" key="10">
    <source>
        <dbReference type="ARBA" id="ARBA00022837"/>
    </source>
</evidence>
<dbReference type="GeneID" id="100898202"/>
<sequence length="2877" mass="318727">MKILRILPLLISVTVTISAFTVKINEEQNRRLHEISEGIRFASLNLTFTLSRRLDGSWLSRILEVNNRTGAVHLSDRYLCDNGPDADFEVSGFSNEAHLILPFRLRFEGCGSESKKESTVQQSIELALRSYSHSQVCLRSAQLIVRLGEVSPEGCRFLNTSEGSHFKFEPVGQDIVFHGEDRCFPRKEINFRGSLDCKGEVIPLSIYWTHDRTRVRRSADRDNLFSSTMCLTSVPEGKDPGYLVDTINVRHPNPSVKYSLEAALDARSNALFRIDSGSGVVMTTQVLDREQMPTHYLRVLAVDNLELPPVTGTTTLQVSVLDENDHAPHFEQGYYEASIRESSPVGSTILTARATDSDAGQNAVISYSLQDATDIFAIDATSGVIYTKASLDREKIPEYSIIIRAEDGAPVQKRLTSTAQLHLVIQDDNDNYPQFSERTYSVEVPENISWIDKPEITRIEATDADENENAALRYSIIGGNTQGHFSIDPLTGSIRAVSPLDYETLTNYRLVARVQDGGSPSRSNTTNVLVNVLDINDNDPRFYATEFHESVSENVEKGHSVIQVQAFDTDAAENAKITYSLLTVDGSDSDTLPVYIEPDTGYIRIRTLLDHENRTDYKFFVIARDNGKPQRSATATVVLQVQDVNDNDPTFEQKSYYATLSEKDPPGTPVITVHASDPDKDSRIQYSIPSGNHRDRFGIISQNGNGIVSIAQPLDFKLENRFALTIQASDYGGRTDTATLYINVTDANNHRPTFVKTPYTASVFEDIPVGTTVLVIEAIDNDVGDNARVTYTLEDAVNAFKIEPTTGAIVTSLPLDRESVSGYTLVITAQDDGRPPLSDSTSVEIEVIDVNDNAPKFAMASYTSDVSEDALLGTSIVQVSALDEDQGLNAQVRYTFTGGDDGQGAFSIDPTSGLVRTAKQLDREAVATYHLKAVAVDRGSPQMSTTVPITVFVEDINDSPPRFDSDRIQIFVPENVPLGSVIGTIEAKDPDEGPNAVVTYTIVGGPDAESFSLITKASGPVDIVSRLEFDYESSKKRYIFSVRASSPPLRTDAQVEIWVTDINDNAPVLKNFLVVFNNFKNFFPIGTIGKIPATDPDVNDNLQYKFTTGNRANLLILNETSGELKLSPNLNTDVPIDAEFQVSVFDGINEVSATCKLHVRWISEDMLNNSITVRLQDMTMQKFLSPSFDSFLSALSAIVPCPKENIYLFNIQQDTPDVLNVSFSAVKDRAHDDLYSQQYIQERMYLGRSTLQRLSDIMVLPFDDYPCSIEPCLNFEKCQAVHRFKATGDFIASDRILFRPIRPSNTFQCVCPVGFTGMKHRFDCDTDVNFCYSSPCRNGGFCVQTEGGYFCECVNNFHGKNCEVAGKTNTSAGGAQRCTASDATLDDMCRLRGRSLPQRGTYVTFPALQKRHRFSLKISFATPNQNGLLLYNGRYDDKNDFIAIELVDGQLVFSFSTGGDRATAVTAVKPGLNDGNWHTVSVSYHERSVSLAVDGCDPVVAERLGNDENYQCATRGQLKLERRCEDFMESCYRFLDLTGPLQLGGLPQIRSSFPVQNRDFVGCIRDFYIDHELVDLNHFVANNLTIAGCPSRRGFCHIDPCQNGGTCVESWSGYKCRCTDGYGGPECQDRVEPYRFHGDGHLMFKFSLRPIDIPWVVKVSMRSKQRNGLLMLVQLGGSASRFLLQVINGTAMASVDDVHVSVPHSSVADGEWHRIQATWNANIFSLSVDGNHYKQEKHIHQSPAAHYIGDVWVGGHESGEYPSFKGCMENIRVGNQKDQAYREPSSERNVFRGCVIEDACASNPCPDTSSCSNVFEGFKCICKPGYVGSQCLPICSLNPCEHNTTSSCVTASKLERGYQCLCDANHYGERCEMTMIDHCPINWWGTPPFCGPCTCDVHKGYSSNCNKTTGECFCEENYYYTPEQSTCLPCNCYAAGSHGQQCDSITGQCNCREGVIGKHCDSCSNEFAEVTLRGCLVIYDGCPRAMHSRVWWPRTSLGIEASSVCPAQSQGKCSRFCDANEGWHQPDLFHCISDPLVPLSEELNIIEKSNIQLRSHNSRRLAREMDDAVRRSLENNGGILYGTDVRTISQVLTLITEFEVQQSGFNLSHTQDRHFMKYLFNSLATVVKARFSPEWQRVPVNLRLERLLLRFESYARTILGNMEDTFTSPFMLNFNDTVFTVDQASYRDLRLNNTTSRHIQKITTGQKTLDLLQLPKFNNIPLQNLGPWFPNVGIPLGTLSLDTYGNDSKVLFSVLAFKDASVLYPLMYDSTINHALGVSVSSAIVSVVLAKSDSKFSIIDQFSGENRVHIKFPSLTGRYPRNPQCVYWYVSPSSGYGKWSARGCRVEAVGANFVNCSCDHLSLFAVLTEDSFALARTQISYSQELGSSVSLMFSIALLTTTVVLLIALTIASGGYSTNSHAIHINIILCLLIVYLISLVGIRSHSPPSQYFCKLTAICLHYSWLCVFSWLLIDLLHIYRMLTEMKDINHGSMKFYISMAYGGPALIVALTLGIKAELYAGHNLCWVSVSESLIWSQVAPIVTLIGAALLLTSASVMASIRVQGVDLISDFGNIRFLLWLSMCQLPVIVVFWISSMLAAGGVANGWIVFSVCTPVTAIVVFLCQCILNARVRQNLWEMLRGRRKCLLAYYGGSGGGAALSSSRSALSYGRNLDLSVHGTLQRRHVIMGAYSTTSRSTTHRSSSFASSATVPAHHHHHHHHHHKNKKSKSRSKVLETPSEDSGSRVSKYSQEDLQSIDQESMDLASSHSSDKDTMTYMEEEEDEVNSDEYSECEGEEEKTDHQSGSQSNDGSPENYRAPEAATNEYGGYGDVSGSLSRMATLPLTNTMLLSDNTSPNAGTVSDNADVSYIDESSPPNYG</sequence>
<dbReference type="InterPro" id="IPR001791">
    <property type="entry name" value="Laminin_G"/>
</dbReference>
<evidence type="ECO:0000256" key="7">
    <source>
        <dbReference type="ARBA" id="ARBA00022692"/>
    </source>
</evidence>
<protein>
    <submittedName>
        <fullName evidence="35">Protocadherin-like wing polarity protein stan</fullName>
    </submittedName>
</protein>
<evidence type="ECO:0000256" key="23">
    <source>
        <dbReference type="PROSITE-ProRule" id="PRU00460"/>
    </source>
</evidence>
<dbReference type="FunFam" id="2.60.40.60:FF:000020">
    <property type="entry name" value="Dachsous cadherin-related 1b"/>
    <property type="match status" value="2"/>
</dbReference>
<dbReference type="InterPro" id="IPR032471">
    <property type="entry name" value="AGRL2-4_GAIN_subdom_A"/>
</dbReference>
<dbReference type="FunFam" id="2.60.40.60:FF:000013">
    <property type="entry name" value="Cadherin EGF LAG seven-pass G-type receptor"/>
    <property type="match status" value="1"/>
</dbReference>
<keyword evidence="7 25" id="KW-0812">Transmembrane</keyword>
<dbReference type="GO" id="GO:0022603">
    <property type="term" value="P:regulation of anatomical structure morphogenesis"/>
    <property type="evidence" value="ECO:0007669"/>
    <property type="project" value="UniProtKB-ARBA"/>
</dbReference>
<accession>A0AAJ7WH02</accession>
<dbReference type="GO" id="GO:0016324">
    <property type="term" value="C:apical plasma membrane"/>
    <property type="evidence" value="ECO:0007669"/>
    <property type="project" value="UniProtKB-SubCell"/>
</dbReference>
<dbReference type="InterPro" id="IPR002049">
    <property type="entry name" value="LE_dom"/>
</dbReference>
<feature type="disulfide bond" evidence="22">
    <location>
        <begin position="1767"/>
        <end position="1794"/>
    </location>
</feature>
<feature type="domain" description="Cadherin" evidence="33">
    <location>
        <begin position="652"/>
        <end position="754"/>
    </location>
</feature>
<keyword evidence="19 23" id="KW-0424">Laminin EGF-like domain</keyword>
<dbReference type="FunFam" id="2.60.120.200:FF:000173">
    <property type="entry name" value="Cadherin EGF LAG seven-pass G-type receptor"/>
    <property type="match status" value="1"/>
</dbReference>
<organism evidence="34 35">
    <name type="scientific">Galendromus occidentalis</name>
    <name type="common">western predatory mite</name>
    <dbReference type="NCBI Taxonomy" id="34638"/>
    <lineage>
        <taxon>Eukaryota</taxon>
        <taxon>Metazoa</taxon>
        <taxon>Ecdysozoa</taxon>
        <taxon>Arthropoda</taxon>
        <taxon>Chelicerata</taxon>
        <taxon>Arachnida</taxon>
        <taxon>Acari</taxon>
        <taxon>Parasitiformes</taxon>
        <taxon>Mesostigmata</taxon>
        <taxon>Gamasina</taxon>
        <taxon>Phytoseioidea</taxon>
        <taxon>Phytoseiidae</taxon>
        <taxon>Typhlodrominae</taxon>
        <taxon>Galendromus</taxon>
    </lineage>
</organism>
<dbReference type="Gene3D" id="2.170.300.10">
    <property type="entry name" value="Tie2 ligand-binding domain superfamily"/>
    <property type="match status" value="1"/>
</dbReference>
<dbReference type="CDD" id="cd00055">
    <property type="entry name" value="EGF_Lam"/>
    <property type="match status" value="1"/>
</dbReference>
<feature type="domain" description="Cadherin" evidence="33">
    <location>
        <begin position="226"/>
        <end position="330"/>
    </location>
</feature>
<dbReference type="SMART" id="SM00112">
    <property type="entry name" value="CA"/>
    <property type="match status" value="8"/>
</dbReference>
<keyword evidence="16" id="KW-0675">Receptor</keyword>
<dbReference type="PROSITE" id="PS01248">
    <property type="entry name" value="EGF_LAM_1"/>
    <property type="match status" value="1"/>
</dbReference>
<evidence type="ECO:0000256" key="9">
    <source>
        <dbReference type="ARBA" id="ARBA00022737"/>
    </source>
</evidence>
<dbReference type="Gene3D" id="2.10.25.10">
    <property type="entry name" value="Laminin"/>
    <property type="match status" value="4"/>
</dbReference>
<proteinExistence type="predicted"/>
<dbReference type="SMART" id="SM00180">
    <property type="entry name" value="EGF_Lam"/>
    <property type="match status" value="1"/>
</dbReference>
<evidence type="ECO:0000256" key="6">
    <source>
        <dbReference type="ARBA" id="ARBA00022536"/>
    </source>
</evidence>